<sequence length="146" mass="16073">MDGLKLLALDEEDLAVVSAHVQDAVFKVSGLEYDARRKQFSLTVNRFVWEMADGKRRSFERRRAVLLFKRVSAVRSLGFDRRNGEAVLDLLAVRFAVAGEGPEGTVELVLAGEASIALDVECIEAQLADTGGAWETAFKPRHPEGV</sequence>
<evidence type="ECO:0000313" key="1">
    <source>
        <dbReference type="EMBL" id="KOF19970.1"/>
    </source>
</evidence>
<accession>A0A0L8BZH3</accession>
<name>A0A0L8BZH3_ENSAD</name>
<evidence type="ECO:0008006" key="3">
    <source>
        <dbReference type="Google" id="ProtNLM"/>
    </source>
</evidence>
<organism evidence="1 2">
    <name type="scientific">Ensifer adhaerens</name>
    <name type="common">Sinorhizobium morelense</name>
    <dbReference type="NCBI Taxonomy" id="106592"/>
    <lineage>
        <taxon>Bacteria</taxon>
        <taxon>Pseudomonadati</taxon>
        <taxon>Pseudomonadota</taxon>
        <taxon>Alphaproteobacteria</taxon>
        <taxon>Hyphomicrobiales</taxon>
        <taxon>Rhizobiaceae</taxon>
        <taxon>Sinorhizobium/Ensifer group</taxon>
        <taxon>Ensifer</taxon>
    </lineage>
</organism>
<protein>
    <recommendedName>
        <fullName evidence="3">DUF2948 family protein</fullName>
    </recommendedName>
</protein>
<dbReference type="OrthoDB" id="9806367at2"/>
<dbReference type="Pfam" id="PF11164">
    <property type="entry name" value="DUF2948"/>
    <property type="match status" value="1"/>
</dbReference>
<dbReference type="EMBL" id="LGAP01000004">
    <property type="protein sequence ID" value="KOF19970.1"/>
    <property type="molecule type" value="Genomic_DNA"/>
</dbReference>
<gene>
    <name evidence="1" type="ORF">AC244_10245</name>
</gene>
<proteinExistence type="predicted"/>
<dbReference type="RefSeq" id="WP_053248932.1">
    <property type="nucleotide sequence ID" value="NZ_LGAP01000004.1"/>
</dbReference>
<dbReference type="Proteomes" id="UP000037425">
    <property type="component" value="Unassembled WGS sequence"/>
</dbReference>
<comment type="caution">
    <text evidence="1">The sequence shown here is derived from an EMBL/GenBank/DDBJ whole genome shotgun (WGS) entry which is preliminary data.</text>
</comment>
<dbReference type="AlphaFoldDB" id="A0A0L8BZH3"/>
<evidence type="ECO:0000313" key="2">
    <source>
        <dbReference type="Proteomes" id="UP000037425"/>
    </source>
</evidence>
<reference evidence="2" key="1">
    <citation type="submission" date="2015-07" db="EMBL/GenBank/DDBJ databases">
        <title>Whole genome sequence of an Ensifer adhaerens strain isolated from a cave pool in the Wind Cave National Park.</title>
        <authorList>
            <person name="Eng W.W.H."/>
            <person name="Gan H.M."/>
            <person name="Barton H.A."/>
            <person name="Savka M.A."/>
        </authorList>
    </citation>
    <scope>NUCLEOTIDE SEQUENCE [LARGE SCALE GENOMIC DNA]</scope>
    <source>
        <strain evidence="2">SD006</strain>
    </source>
</reference>
<dbReference type="InterPro" id="IPR021335">
    <property type="entry name" value="DUF2948"/>
</dbReference>
<dbReference type="PATRIC" id="fig|106592.7.peg.5565"/>